<sequence length="78" mass="8528">MRRYKRRVALSAAEKAEFLDQAEAAHVALMALLRKLTPQGDAYQGLLALDLALEQAVVELTNEGAPWNRVGPGYMAGM</sequence>
<keyword evidence="2" id="KW-1185">Reference proteome</keyword>
<proteinExistence type="predicted"/>
<evidence type="ECO:0000313" key="1">
    <source>
        <dbReference type="EMBL" id="MBW3096553.1"/>
    </source>
</evidence>
<reference evidence="1" key="1">
    <citation type="submission" date="2021-07" db="EMBL/GenBank/DDBJ databases">
        <title>Pseudohoeflea marina sp. nov. a polyhydroxyalcanoate-producing bacterium.</title>
        <authorList>
            <person name="Zheng W."/>
            <person name="Yu S."/>
            <person name="Huang Y."/>
        </authorList>
    </citation>
    <scope>NUCLEOTIDE SEQUENCE</scope>
    <source>
        <strain evidence="1">DP4N28-3</strain>
    </source>
</reference>
<dbReference type="EMBL" id="JAHWQX010000001">
    <property type="protein sequence ID" value="MBW3096553.1"/>
    <property type="molecule type" value="Genomic_DNA"/>
</dbReference>
<protein>
    <submittedName>
        <fullName evidence="1">Uncharacterized protein</fullName>
    </submittedName>
</protein>
<organism evidence="1 2">
    <name type="scientific">Pseudohoeflea coraliihabitans</name>
    <dbReference type="NCBI Taxonomy" id="2860393"/>
    <lineage>
        <taxon>Bacteria</taxon>
        <taxon>Pseudomonadati</taxon>
        <taxon>Pseudomonadota</taxon>
        <taxon>Alphaproteobacteria</taxon>
        <taxon>Hyphomicrobiales</taxon>
        <taxon>Rhizobiaceae</taxon>
        <taxon>Pseudohoeflea</taxon>
    </lineage>
</organism>
<accession>A0ABS6WKS8</accession>
<name>A0ABS6WKS8_9HYPH</name>
<comment type="caution">
    <text evidence="1">The sequence shown here is derived from an EMBL/GenBank/DDBJ whole genome shotgun (WGS) entry which is preliminary data.</text>
</comment>
<evidence type="ECO:0000313" key="2">
    <source>
        <dbReference type="Proteomes" id="UP001430804"/>
    </source>
</evidence>
<gene>
    <name evidence="1" type="ORF">KY465_04615</name>
</gene>
<dbReference type="Proteomes" id="UP001430804">
    <property type="component" value="Unassembled WGS sequence"/>
</dbReference>
<dbReference type="RefSeq" id="WP_219200287.1">
    <property type="nucleotide sequence ID" value="NZ_JAHWQX010000001.1"/>
</dbReference>